<comment type="caution">
    <text evidence="1">The sequence shown here is derived from an EMBL/GenBank/DDBJ whole genome shotgun (WGS) entry which is preliminary data.</text>
</comment>
<dbReference type="AlphaFoldDB" id="A0A7W9BTI6"/>
<accession>A0A7W9BTI6</accession>
<keyword evidence="2" id="KW-1185">Reference proteome</keyword>
<dbReference type="EMBL" id="JACIJR010000004">
    <property type="protein sequence ID" value="MBB5729323.1"/>
    <property type="molecule type" value="Genomic_DNA"/>
</dbReference>
<sequence length="32" mass="3817">MFAQHEAIISAAYCVDYESLPQLTRRRDRTFK</sequence>
<evidence type="ECO:0000313" key="2">
    <source>
        <dbReference type="Proteomes" id="UP000546701"/>
    </source>
</evidence>
<organism evidence="1 2">
    <name type="scientific">Sphingomonas prati</name>
    <dbReference type="NCBI Taxonomy" id="1843237"/>
    <lineage>
        <taxon>Bacteria</taxon>
        <taxon>Pseudomonadati</taxon>
        <taxon>Pseudomonadota</taxon>
        <taxon>Alphaproteobacteria</taxon>
        <taxon>Sphingomonadales</taxon>
        <taxon>Sphingomonadaceae</taxon>
        <taxon>Sphingomonas</taxon>
    </lineage>
</organism>
<name>A0A7W9BTI6_9SPHN</name>
<gene>
    <name evidence="1" type="ORF">FHS99_001808</name>
</gene>
<dbReference type="Proteomes" id="UP000546701">
    <property type="component" value="Unassembled WGS sequence"/>
</dbReference>
<evidence type="ECO:0000313" key="1">
    <source>
        <dbReference type="EMBL" id="MBB5729323.1"/>
    </source>
</evidence>
<proteinExistence type="predicted"/>
<reference evidence="1 2" key="1">
    <citation type="submission" date="2020-08" db="EMBL/GenBank/DDBJ databases">
        <title>Genomic Encyclopedia of Type Strains, Phase IV (KMG-IV): sequencing the most valuable type-strain genomes for metagenomic binning, comparative biology and taxonomic classification.</title>
        <authorList>
            <person name="Goeker M."/>
        </authorList>
    </citation>
    <scope>NUCLEOTIDE SEQUENCE [LARGE SCALE GENOMIC DNA]</scope>
    <source>
        <strain evidence="1 2">DSM 103336</strain>
    </source>
</reference>
<protein>
    <submittedName>
        <fullName evidence="1">Uncharacterized protein</fullName>
    </submittedName>
</protein>